<dbReference type="Pfam" id="PF06283">
    <property type="entry name" value="ThuA"/>
    <property type="match status" value="1"/>
</dbReference>
<dbReference type="SUPFAM" id="SSF52317">
    <property type="entry name" value="Class I glutamine amidotransferase-like"/>
    <property type="match status" value="1"/>
</dbReference>
<dbReference type="PIRSF" id="PIRSF030013">
    <property type="entry name" value="ThuA"/>
    <property type="match status" value="1"/>
</dbReference>
<dbReference type="Proteomes" id="UP000198504">
    <property type="component" value="Unassembled WGS sequence"/>
</dbReference>
<accession>A0A1H9JGG8</accession>
<evidence type="ECO:0000313" key="2">
    <source>
        <dbReference type="EMBL" id="SEQ85645.1"/>
    </source>
</evidence>
<dbReference type="EMBL" id="FOFA01000006">
    <property type="protein sequence ID" value="SEQ85645.1"/>
    <property type="molecule type" value="Genomic_DNA"/>
</dbReference>
<dbReference type="InterPro" id="IPR009381">
    <property type="entry name" value="Trehalose_catabolism_ThuA_prok"/>
</dbReference>
<dbReference type="InterPro" id="IPR029062">
    <property type="entry name" value="Class_I_gatase-like"/>
</dbReference>
<keyword evidence="3" id="KW-1185">Reference proteome</keyword>
<dbReference type="InterPro" id="IPR029010">
    <property type="entry name" value="ThuA-like"/>
</dbReference>
<dbReference type="STRING" id="1036181.SAMN05421756_106189"/>
<proteinExistence type="predicted"/>
<dbReference type="AlphaFoldDB" id="A0A1H9JGG8"/>
<reference evidence="3" key="1">
    <citation type="submission" date="2016-10" db="EMBL/GenBank/DDBJ databases">
        <authorList>
            <person name="Varghese N."/>
            <person name="Submissions S."/>
        </authorList>
    </citation>
    <scope>NUCLEOTIDE SEQUENCE [LARGE SCALE GENOMIC DNA]</scope>
    <source>
        <strain evidence="3">CGMCC 4.6856</strain>
    </source>
</reference>
<dbReference type="Gene3D" id="3.40.50.880">
    <property type="match status" value="1"/>
</dbReference>
<evidence type="ECO:0000259" key="1">
    <source>
        <dbReference type="Pfam" id="PF06283"/>
    </source>
</evidence>
<gene>
    <name evidence="2" type="ORF">SAMN05421756_106189</name>
</gene>
<name>A0A1H9JGG8_9ACTN</name>
<sequence>MLSVPAGSMRRMSEPIRVTVWNENFHETDEKYRADMAQRYPEGIHGAIARGLRDSLGEQVETRTATLDQPEHGLTDEVLASTDVLTWWGHIKHGDVDDAVVAKVHEAVLGGMGLLVLHSGHFSKIFKRLMGTSCALAWRSKDDAELVWTVAPGHPIAEGVPHPIRIPEQEMYGEYFDIPEPDELVFVSSFTGGEVFRSGATFRRGRGRVFYFSPGDQDFPVYHHPDVQRVLANAVRWAAPEQRSGRTAPGLVNMKVPDFTGASLNPEAGA</sequence>
<protein>
    <submittedName>
        <fullName evidence="2">Trehalose utilization protein</fullName>
    </submittedName>
</protein>
<feature type="domain" description="ThuA-like" evidence="1">
    <location>
        <begin position="17"/>
        <end position="238"/>
    </location>
</feature>
<evidence type="ECO:0000313" key="3">
    <source>
        <dbReference type="Proteomes" id="UP000198504"/>
    </source>
</evidence>
<organism evidence="2 3">
    <name type="scientific">Microlunatus flavus</name>
    <dbReference type="NCBI Taxonomy" id="1036181"/>
    <lineage>
        <taxon>Bacteria</taxon>
        <taxon>Bacillati</taxon>
        <taxon>Actinomycetota</taxon>
        <taxon>Actinomycetes</taxon>
        <taxon>Propionibacteriales</taxon>
        <taxon>Propionibacteriaceae</taxon>
        <taxon>Microlunatus</taxon>
    </lineage>
</organism>